<dbReference type="SUPFAM" id="SSF103473">
    <property type="entry name" value="MFS general substrate transporter"/>
    <property type="match status" value="1"/>
</dbReference>
<gene>
    <name evidence="7" type="ORF">FLM9_1497</name>
</gene>
<evidence type="ECO:0000256" key="4">
    <source>
        <dbReference type="ARBA" id="ARBA00022989"/>
    </source>
</evidence>
<evidence type="ECO:0000256" key="3">
    <source>
        <dbReference type="ARBA" id="ARBA00022692"/>
    </source>
</evidence>
<feature type="transmembrane region" description="Helical" evidence="6">
    <location>
        <begin position="233"/>
        <end position="256"/>
    </location>
</feature>
<dbReference type="OrthoDB" id="9787815at2"/>
<dbReference type="AlphaFoldDB" id="A0A161KJZ3"/>
<evidence type="ECO:0000313" key="8">
    <source>
        <dbReference type="Proteomes" id="UP000182631"/>
    </source>
</evidence>
<evidence type="ECO:0000256" key="2">
    <source>
        <dbReference type="ARBA" id="ARBA00022448"/>
    </source>
</evidence>
<comment type="subcellular location">
    <subcellularLocation>
        <location evidence="1">Membrane</location>
        <topology evidence="1">Multi-pass membrane protein</topology>
    </subcellularLocation>
</comment>
<feature type="transmembrane region" description="Helical" evidence="6">
    <location>
        <begin position="268"/>
        <end position="289"/>
    </location>
</feature>
<evidence type="ECO:0008006" key="9">
    <source>
        <dbReference type="Google" id="ProtNLM"/>
    </source>
</evidence>
<evidence type="ECO:0000256" key="1">
    <source>
        <dbReference type="ARBA" id="ARBA00004141"/>
    </source>
</evidence>
<dbReference type="PANTHER" id="PTHR12778">
    <property type="entry name" value="SOLUTE CARRIER FAMILY 33 ACETYL-COA TRANSPORTER -RELATED"/>
    <property type="match status" value="1"/>
</dbReference>
<dbReference type="PANTHER" id="PTHR12778:SF10">
    <property type="entry name" value="MAJOR FACILITATOR SUPERFAMILY DOMAIN-CONTAINING PROTEIN 3"/>
    <property type="match status" value="1"/>
</dbReference>
<feature type="transmembrane region" description="Helical" evidence="6">
    <location>
        <begin position="326"/>
        <end position="342"/>
    </location>
</feature>
<keyword evidence="4 6" id="KW-1133">Transmembrane helix</keyword>
<evidence type="ECO:0000256" key="5">
    <source>
        <dbReference type="ARBA" id="ARBA00023136"/>
    </source>
</evidence>
<dbReference type="EMBL" id="FITM01000159">
    <property type="protein sequence ID" value="CZB22130.1"/>
    <property type="molecule type" value="Genomic_DNA"/>
</dbReference>
<feature type="transmembrane region" description="Helical" evidence="6">
    <location>
        <begin position="363"/>
        <end position="384"/>
    </location>
</feature>
<keyword evidence="8" id="KW-1185">Reference proteome</keyword>
<proteinExistence type="predicted"/>
<dbReference type="GO" id="GO:0022857">
    <property type="term" value="F:transmembrane transporter activity"/>
    <property type="evidence" value="ECO:0007669"/>
    <property type="project" value="InterPro"/>
</dbReference>
<keyword evidence="5 6" id="KW-0472">Membrane</keyword>
<feature type="transmembrane region" description="Helical" evidence="6">
    <location>
        <begin position="58"/>
        <end position="81"/>
    </location>
</feature>
<feature type="transmembrane region" description="Helical" evidence="6">
    <location>
        <begin position="186"/>
        <end position="212"/>
    </location>
</feature>
<feature type="transmembrane region" description="Helical" evidence="6">
    <location>
        <begin position="390"/>
        <end position="412"/>
    </location>
</feature>
<organism evidence="7 8">
    <name type="scientific">Candidatus Synechococcus spongiarum</name>
    <dbReference type="NCBI Taxonomy" id="431041"/>
    <lineage>
        <taxon>Bacteria</taxon>
        <taxon>Bacillati</taxon>
        <taxon>Cyanobacteriota</taxon>
        <taxon>Cyanophyceae</taxon>
        <taxon>Synechococcales</taxon>
        <taxon>Synechococcaceae</taxon>
        <taxon>Synechococcus</taxon>
    </lineage>
</organism>
<accession>A0A161KJZ3</accession>
<dbReference type="Gene3D" id="1.20.1250.20">
    <property type="entry name" value="MFS general substrate transporter like domains"/>
    <property type="match status" value="1"/>
</dbReference>
<reference evidence="8" key="1">
    <citation type="submission" date="2016-02" db="EMBL/GenBank/DDBJ databases">
        <authorList>
            <person name="liu f."/>
        </authorList>
    </citation>
    <scope>NUCLEOTIDE SEQUENCE [LARGE SCALE GENOMIC DNA]</scope>
</reference>
<evidence type="ECO:0000256" key="6">
    <source>
        <dbReference type="SAM" id="Phobius"/>
    </source>
</evidence>
<protein>
    <recommendedName>
        <fullName evidence="9">MFS transporter</fullName>
    </recommendedName>
</protein>
<name>A0A161KJZ3_9SYNE</name>
<sequence length="419" mass="44354">MTAVPPTSQPSRQWSWADLTNQWMRLVILFTGSLTTMTPLVFFWLSLPVLLRQAGVSFALIGLTYLVYIPSTFSFFWAPWIDNQVKRAPRAHLTWILKPLVAMTVATLSLAAFELASGSAFVIIFLLIMLIATLSATARIAVMGYSVAAFNEAQRPLASVAILMGAAVAALIGAGGLLLVHAHLGWAAMVATMTALSACGIPVAAVAPAAAPKLRVQGINQKASLQAFFRGRGIGGFLVFLVLLGVGVGTAFGMIPPMLVESGYSTEHIAFINAVVGFGTLLVGGPPAALMIRVLGLTKTLTLSLALNTSIFVVCAMISVTALGGIWGIVIVAVIFMGLSFLDVPSNTFFMKISDRGQENTDLSMITSIYFLTSIIGAALSGALVDQLGFWATFAVAALLTACSIVALNAYFRRTRLKT</sequence>
<dbReference type="Proteomes" id="UP000182631">
    <property type="component" value="Unassembled WGS sequence"/>
</dbReference>
<keyword evidence="3 6" id="KW-0812">Transmembrane</keyword>
<dbReference type="InterPro" id="IPR036259">
    <property type="entry name" value="MFS_trans_sf"/>
</dbReference>
<dbReference type="InterPro" id="IPR011701">
    <property type="entry name" value="MFS"/>
</dbReference>
<keyword evidence="2" id="KW-0813">Transport</keyword>
<feature type="transmembrane region" description="Helical" evidence="6">
    <location>
        <begin position="93"/>
        <end position="113"/>
    </location>
</feature>
<dbReference type="Pfam" id="PF07690">
    <property type="entry name" value="MFS_1"/>
    <property type="match status" value="1"/>
</dbReference>
<feature type="transmembrane region" description="Helical" evidence="6">
    <location>
        <begin position="157"/>
        <end position="180"/>
    </location>
</feature>
<dbReference type="InterPro" id="IPR004752">
    <property type="entry name" value="AmpG_permease/AT-1"/>
</dbReference>
<feature type="transmembrane region" description="Helical" evidence="6">
    <location>
        <begin position="26"/>
        <end position="46"/>
    </location>
</feature>
<evidence type="ECO:0000313" key="7">
    <source>
        <dbReference type="EMBL" id="CZB22130.1"/>
    </source>
</evidence>
<feature type="transmembrane region" description="Helical" evidence="6">
    <location>
        <begin position="301"/>
        <end position="320"/>
    </location>
</feature>
<dbReference type="GO" id="GO:0016020">
    <property type="term" value="C:membrane"/>
    <property type="evidence" value="ECO:0007669"/>
    <property type="project" value="UniProtKB-SubCell"/>
</dbReference>
<feature type="transmembrane region" description="Helical" evidence="6">
    <location>
        <begin position="119"/>
        <end position="145"/>
    </location>
</feature>